<keyword evidence="7" id="KW-1185">Reference proteome</keyword>
<dbReference type="Gene3D" id="1.25.40.10">
    <property type="entry name" value="Tetratricopeptide repeat domain"/>
    <property type="match status" value="1"/>
</dbReference>
<dbReference type="EMBL" id="CAJNOM010004356">
    <property type="protein sequence ID" value="CAF1654938.1"/>
    <property type="molecule type" value="Genomic_DNA"/>
</dbReference>
<accession>A0A816EMI6</accession>
<evidence type="ECO:0000256" key="2">
    <source>
        <dbReference type="ARBA" id="ARBA00022803"/>
    </source>
</evidence>
<dbReference type="Proteomes" id="UP000663832">
    <property type="component" value="Unassembled WGS sequence"/>
</dbReference>
<keyword evidence="2 3" id="KW-0802">TPR repeat</keyword>
<evidence type="ECO:0000313" key="5">
    <source>
        <dbReference type="EMBL" id="CAF1534423.1"/>
    </source>
</evidence>
<evidence type="ECO:0000313" key="6">
    <source>
        <dbReference type="EMBL" id="CAF1654938.1"/>
    </source>
</evidence>
<dbReference type="Proteomes" id="UP000663877">
    <property type="component" value="Unassembled WGS sequence"/>
</dbReference>
<dbReference type="InterPro" id="IPR019734">
    <property type="entry name" value="TPR_rpt"/>
</dbReference>
<evidence type="ECO:0000256" key="1">
    <source>
        <dbReference type="ARBA" id="ARBA00022737"/>
    </source>
</evidence>
<dbReference type="SMART" id="SM00028">
    <property type="entry name" value="TPR"/>
    <property type="match status" value="2"/>
</dbReference>
<dbReference type="OrthoDB" id="265717at2759"/>
<protein>
    <recommendedName>
        <fullName evidence="8">Tetratricopeptide repeat protein</fullName>
    </recommendedName>
</protein>
<dbReference type="PANTHER" id="PTHR45641">
    <property type="entry name" value="TETRATRICOPEPTIDE REPEAT PROTEIN (AFU_ORTHOLOGUE AFUA_6G03870)"/>
    <property type="match status" value="1"/>
</dbReference>
<evidence type="ECO:0000313" key="7">
    <source>
        <dbReference type="Proteomes" id="UP000663832"/>
    </source>
</evidence>
<keyword evidence="4" id="KW-0175">Coiled coil</keyword>
<dbReference type="EMBL" id="CAJNOI010003983">
    <property type="protein sequence ID" value="CAF1534423.1"/>
    <property type="molecule type" value="Genomic_DNA"/>
</dbReference>
<evidence type="ECO:0000256" key="3">
    <source>
        <dbReference type="PROSITE-ProRule" id="PRU00339"/>
    </source>
</evidence>
<sequence length="122" mass="14175">MSLSYYAKAMQIVQRSLPLNDPFLATNYNNLGNQLCEIEEYHEALLYFEKALEIIHRSFSNNHSLLAKTYSNMANALAGIERYEEAVDYAKRAVKTARRSEINNSEAEEYENQLELLKQMME</sequence>
<dbReference type="AlphaFoldDB" id="A0A816EMI6"/>
<keyword evidence="1" id="KW-0677">Repeat</keyword>
<feature type="repeat" description="TPR" evidence="3">
    <location>
        <begin position="25"/>
        <end position="58"/>
    </location>
</feature>
<proteinExistence type="predicted"/>
<reference evidence="6" key="1">
    <citation type="submission" date="2021-02" db="EMBL/GenBank/DDBJ databases">
        <authorList>
            <person name="Nowell W R."/>
        </authorList>
    </citation>
    <scope>NUCLEOTIDE SEQUENCE</scope>
</reference>
<evidence type="ECO:0008006" key="8">
    <source>
        <dbReference type="Google" id="ProtNLM"/>
    </source>
</evidence>
<dbReference type="InterPro" id="IPR011990">
    <property type="entry name" value="TPR-like_helical_dom_sf"/>
</dbReference>
<dbReference type="Pfam" id="PF13424">
    <property type="entry name" value="TPR_12"/>
    <property type="match status" value="1"/>
</dbReference>
<comment type="caution">
    <text evidence="6">The sequence shown here is derived from an EMBL/GenBank/DDBJ whole genome shotgun (WGS) entry which is preliminary data.</text>
</comment>
<name>A0A816EMI6_9BILA</name>
<feature type="repeat" description="TPR" evidence="3">
    <location>
        <begin position="67"/>
        <end position="100"/>
    </location>
</feature>
<dbReference type="SUPFAM" id="SSF48452">
    <property type="entry name" value="TPR-like"/>
    <property type="match status" value="1"/>
</dbReference>
<evidence type="ECO:0000256" key="4">
    <source>
        <dbReference type="SAM" id="Coils"/>
    </source>
</evidence>
<dbReference type="PANTHER" id="PTHR45641:SF19">
    <property type="entry name" value="NEPHROCYSTIN-3"/>
    <property type="match status" value="1"/>
</dbReference>
<dbReference type="PROSITE" id="PS50005">
    <property type="entry name" value="TPR"/>
    <property type="match status" value="2"/>
</dbReference>
<gene>
    <name evidence="5" type="ORF">BJG266_LOCUS45136</name>
    <name evidence="6" type="ORF">QVE165_LOCUS62121</name>
</gene>
<feature type="coiled-coil region" evidence="4">
    <location>
        <begin position="80"/>
        <end position="120"/>
    </location>
</feature>
<organism evidence="6 7">
    <name type="scientific">Adineta steineri</name>
    <dbReference type="NCBI Taxonomy" id="433720"/>
    <lineage>
        <taxon>Eukaryota</taxon>
        <taxon>Metazoa</taxon>
        <taxon>Spiralia</taxon>
        <taxon>Gnathifera</taxon>
        <taxon>Rotifera</taxon>
        <taxon>Eurotatoria</taxon>
        <taxon>Bdelloidea</taxon>
        <taxon>Adinetida</taxon>
        <taxon>Adinetidae</taxon>
        <taxon>Adineta</taxon>
    </lineage>
</organism>